<dbReference type="PANTHER" id="PTHR33408:SF2">
    <property type="entry name" value="TRANSPOSASE DDE DOMAIN-CONTAINING PROTEIN"/>
    <property type="match status" value="1"/>
</dbReference>
<reference evidence="3" key="1">
    <citation type="journal article" date="2019" name="Int. J. Syst. Evol. Microbiol.">
        <title>The Global Catalogue of Microorganisms (GCM) 10K type strain sequencing project: providing services to taxonomists for standard genome sequencing and annotation.</title>
        <authorList>
            <consortium name="The Broad Institute Genomics Platform"/>
            <consortium name="The Broad Institute Genome Sequencing Center for Infectious Disease"/>
            <person name="Wu L."/>
            <person name="Ma J."/>
        </authorList>
    </citation>
    <scope>NUCLEOTIDE SEQUENCE [LARGE SCALE GENOMIC DNA]</scope>
    <source>
        <strain evidence="3">CCM 8927</strain>
    </source>
</reference>
<dbReference type="InterPro" id="IPR008490">
    <property type="entry name" value="Transposase_InsH_N"/>
</dbReference>
<dbReference type="PANTHER" id="PTHR33408">
    <property type="entry name" value="TRANSPOSASE"/>
    <property type="match status" value="1"/>
</dbReference>
<name>A0ABW1RKY3_9LACO</name>
<sequence>MKYSSNKPILKLFISWTPQNDNVVLAINAIVDDIPNELVSIASAHTGRPAYPAKLLLKMLLFGYSRQIFSGRKIAELADENIAMRWLIGDFPSIPSYRTINRFRSKDNLNILMNGLFKAFRDYLRMIGSLDNTALFIDGTKLLSKSNKYTFVWRKAVVKSETNLNAKTSELFKTLTQENLIIPELPLGQRPLTSDELTKISNELNNKVDKLNYLISSEGTIPGGSPNKRLRRHYKHLLHLLTSDYIPR</sequence>
<dbReference type="Pfam" id="PF05598">
    <property type="entry name" value="DUF772"/>
    <property type="match status" value="1"/>
</dbReference>
<evidence type="ECO:0000313" key="3">
    <source>
        <dbReference type="Proteomes" id="UP001596288"/>
    </source>
</evidence>
<dbReference type="Proteomes" id="UP001596288">
    <property type="component" value="Unassembled WGS sequence"/>
</dbReference>
<evidence type="ECO:0000313" key="2">
    <source>
        <dbReference type="EMBL" id="MFC6175278.1"/>
    </source>
</evidence>
<evidence type="ECO:0000259" key="1">
    <source>
        <dbReference type="Pfam" id="PF05598"/>
    </source>
</evidence>
<gene>
    <name evidence="2" type="ORF">ACFQAV_00395</name>
</gene>
<organism evidence="2 3">
    <name type="scientific">Companilactobacillus huachuanensis</name>
    <dbReference type="NCBI Taxonomy" id="2559914"/>
    <lineage>
        <taxon>Bacteria</taxon>
        <taxon>Bacillati</taxon>
        <taxon>Bacillota</taxon>
        <taxon>Bacilli</taxon>
        <taxon>Lactobacillales</taxon>
        <taxon>Lactobacillaceae</taxon>
        <taxon>Companilactobacillus</taxon>
    </lineage>
</organism>
<protein>
    <submittedName>
        <fullName evidence="2">Transposase</fullName>
    </submittedName>
</protein>
<dbReference type="EMBL" id="JBHSSF010000003">
    <property type="protein sequence ID" value="MFC6175278.1"/>
    <property type="molecule type" value="Genomic_DNA"/>
</dbReference>
<accession>A0ABW1RKY3</accession>
<keyword evidence="3" id="KW-1185">Reference proteome</keyword>
<feature type="domain" description="Transposase InsH N-terminal" evidence="1">
    <location>
        <begin position="18"/>
        <end position="106"/>
    </location>
</feature>
<comment type="caution">
    <text evidence="2">The sequence shown here is derived from an EMBL/GenBank/DDBJ whole genome shotgun (WGS) entry which is preliminary data.</text>
</comment>
<dbReference type="RefSeq" id="WP_137612618.1">
    <property type="nucleotide sequence ID" value="NZ_BJDF01000049.1"/>
</dbReference>
<proteinExistence type="predicted"/>